<protein>
    <recommendedName>
        <fullName evidence="3">GAF domain-containing protein</fullName>
    </recommendedName>
</protein>
<gene>
    <name evidence="1" type="ORF">C7B46_01890</name>
</gene>
<reference evidence="1 2" key="1">
    <citation type="journal article" date="2014" name="BMC Genomics">
        <title>Comparison of environmental and isolate Sulfobacillus genomes reveals diverse carbon, sulfur, nitrogen, and hydrogen metabolisms.</title>
        <authorList>
            <person name="Justice N.B."/>
            <person name="Norman A."/>
            <person name="Brown C.T."/>
            <person name="Singh A."/>
            <person name="Thomas B.C."/>
            <person name="Banfield J.F."/>
        </authorList>
    </citation>
    <scope>NUCLEOTIDE SEQUENCE [LARGE SCALE GENOMIC DNA]</scope>
    <source>
        <strain evidence="1">AMDSBA4</strain>
    </source>
</reference>
<accession>A0A2T2XL18</accession>
<name>A0A2T2XL18_9FIRM</name>
<dbReference type="AlphaFoldDB" id="A0A2T2XL18"/>
<dbReference type="EMBL" id="PXYW01000003">
    <property type="protein sequence ID" value="PSR35185.1"/>
    <property type="molecule type" value="Genomic_DNA"/>
</dbReference>
<dbReference type="SUPFAM" id="SSF55781">
    <property type="entry name" value="GAF domain-like"/>
    <property type="match status" value="1"/>
</dbReference>
<evidence type="ECO:0008006" key="3">
    <source>
        <dbReference type="Google" id="ProtNLM"/>
    </source>
</evidence>
<evidence type="ECO:0000313" key="1">
    <source>
        <dbReference type="EMBL" id="PSR35185.1"/>
    </source>
</evidence>
<evidence type="ECO:0000313" key="2">
    <source>
        <dbReference type="Proteomes" id="UP000242972"/>
    </source>
</evidence>
<dbReference type="Proteomes" id="UP000242972">
    <property type="component" value="Unassembled WGS sequence"/>
</dbReference>
<comment type="caution">
    <text evidence="1">The sequence shown here is derived from an EMBL/GenBank/DDBJ whole genome shotgun (WGS) entry which is preliminary data.</text>
</comment>
<sequence>METASLWGQVAEATRQLLNAGWVQITHFEETEPLITIKGVSYFVPPELNRLMTVTQTLVSPLDPFHRAHQPTVNRVMRQLYLEGQTVCAPLEDFLCDILSPELCQSLAYYANLRLVCATPLWYRGRVSGALIAYGMSDPNGPALQLLAQLASLIWFQEQAQGNTQGELEALQRAALEWIALSSHHRHELADILASQIQTRLIALMWRLDDVLDGLTPDESWIPTLSQIREQLSQTAYQDIANMSHAMYPPTLQLGLIAALSTLLAEHSTCNATLAADDVVHNWDYPTNNRIPFSVRLAMYQIVEDYLKIMEEEGIVSQTQLKLSALGNTLCLNVTVQDPLPSLAPFPRKLAEQQIKLLSGQVFWAEDGHRMAIVLPILAPSINLSRSPG</sequence>
<proteinExistence type="predicted"/>
<organism evidence="1 2">
    <name type="scientific">Sulfobacillus benefaciens</name>
    <dbReference type="NCBI Taxonomy" id="453960"/>
    <lineage>
        <taxon>Bacteria</taxon>
        <taxon>Bacillati</taxon>
        <taxon>Bacillota</taxon>
        <taxon>Clostridia</taxon>
        <taxon>Eubacteriales</taxon>
        <taxon>Clostridiales Family XVII. Incertae Sedis</taxon>
        <taxon>Sulfobacillus</taxon>
    </lineage>
</organism>